<organism evidence="6 7">
    <name type="scientific">Oncorhynchus mykiss</name>
    <name type="common">Rainbow trout</name>
    <name type="synonym">Salmo gairdneri</name>
    <dbReference type="NCBI Taxonomy" id="8022"/>
    <lineage>
        <taxon>Eukaryota</taxon>
        <taxon>Metazoa</taxon>
        <taxon>Chordata</taxon>
        <taxon>Craniata</taxon>
        <taxon>Vertebrata</taxon>
        <taxon>Euteleostomi</taxon>
        <taxon>Actinopterygii</taxon>
        <taxon>Neopterygii</taxon>
        <taxon>Teleostei</taxon>
        <taxon>Protacanthopterygii</taxon>
        <taxon>Salmoniformes</taxon>
        <taxon>Salmonidae</taxon>
        <taxon>Salmoninae</taxon>
        <taxon>Oncorhynchus</taxon>
    </lineage>
</organism>
<evidence type="ECO:0000256" key="1">
    <source>
        <dbReference type="ARBA" id="ARBA00004651"/>
    </source>
</evidence>
<dbReference type="InterPro" id="IPR032675">
    <property type="entry name" value="LRR_dom_sf"/>
</dbReference>
<evidence type="ECO:0000256" key="3">
    <source>
        <dbReference type="ARBA" id="ARBA00023040"/>
    </source>
</evidence>
<keyword evidence="2" id="KW-1003">Cell membrane</keyword>
<evidence type="ECO:0000256" key="5">
    <source>
        <dbReference type="ARBA" id="ARBA00023224"/>
    </source>
</evidence>
<dbReference type="GO" id="GO:0009755">
    <property type="term" value="P:hormone-mediated signaling pathway"/>
    <property type="evidence" value="ECO:0007669"/>
    <property type="project" value="TreeGrafter"/>
</dbReference>
<dbReference type="Proteomes" id="UP000193380">
    <property type="component" value="Unassembled WGS sequence"/>
</dbReference>
<dbReference type="PANTHER" id="PTHR24372">
    <property type="entry name" value="GLYCOPROTEIN HORMONE RECEPTOR"/>
    <property type="match status" value="1"/>
</dbReference>
<dbReference type="GO" id="GO:0007200">
    <property type="term" value="P:phospholipase C-activating G protein-coupled receptor signaling pathway"/>
    <property type="evidence" value="ECO:0007669"/>
    <property type="project" value="TreeGrafter"/>
</dbReference>
<dbReference type="SUPFAM" id="SSF52058">
    <property type="entry name" value="L domain-like"/>
    <property type="match status" value="1"/>
</dbReference>
<keyword evidence="5" id="KW-0807">Transducer</keyword>
<evidence type="ECO:0000256" key="2">
    <source>
        <dbReference type="ARBA" id="ARBA00022475"/>
    </source>
</evidence>
<evidence type="ECO:0000313" key="7">
    <source>
        <dbReference type="Proteomes" id="UP000193380"/>
    </source>
</evidence>
<dbReference type="GO" id="GO:0001541">
    <property type="term" value="P:ovarian follicle development"/>
    <property type="evidence" value="ECO:0007669"/>
    <property type="project" value="TreeGrafter"/>
</dbReference>
<keyword evidence="4" id="KW-0675">Receptor</keyword>
<evidence type="ECO:0000256" key="4">
    <source>
        <dbReference type="ARBA" id="ARBA00023170"/>
    </source>
</evidence>
<dbReference type="PaxDb" id="8022-A0A060YRG6"/>
<keyword evidence="2" id="KW-0472">Membrane</keyword>
<dbReference type="AlphaFoldDB" id="A0A060YRG6"/>
<dbReference type="STRING" id="8022.A0A060YRG6"/>
<dbReference type="GO" id="GO:0008584">
    <property type="term" value="P:male gonad development"/>
    <property type="evidence" value="ECO:0007669"/>
    <property type="project" value="TreeGrafter"/>
</dbReference>
<keyword evidence="3" id="KW-0297">G-protein coupled receptor</keyword>
<dbReference type="PANTHER" id="PTHR24372:SF1">
    <property type="entry name" value="LUTROPIN-CHORIOGONADOTROPIC HORMONE RECEPTOR"/>
    <property type="match status" value="1"/>
</dbReference>
<evidence type="ECO:0000313" key="6">
    <source>
        <dbReference type="EMBL" id="CDQ94157.1"/>
    </source>
</evidence>
<proteinExistence type="predicted"/>
<feature type="non-terminal residue" evidence="6">
    <location>
        <position position="168"/>
    </location>
</feature>
<dbReference type="Gene3D" id="3.80.10.10">
    <property type="entry name" value="Ribonuclease Inhibitor"/>
    <property type="match status" value="1"/>
</dbReference>
<accession>A0A060YRG6</accession>
<reference evidence="6" key="2">
    <citation type="submission" date="2014-03" db="EMBL/GenBank/DDBJ databases">
        <authorList>
            <person name="Genoscope - CEA"/>
        </authorList>
    </citation>
    <scope>NUCLEOTIDE SEQUENCE</scope>
</reference>
<gene>
    <name evidence="6" type="ORF">GSONMT00042275001</name>
</gene>
<sequence length="168" mass="19193">MTFSWNDFIHRSSSRRLTKNGISEVESHAFNGTKIHKLFLMGNLQLSHMHNNSFKGAEGPGFLDISRTALSSLPESVLGEVEHLSAVSVFSLRALPPMSLFTKLRQANLTYPSHCCAFHKHQRNRYEDKHTLQDRIYLCILCHIYSALRKYSAPLNFATFCHISGFKH</sequence>
<name>A0A060YRG6_ONCMY</name>
<reference evidence="6" key="1">
    <citation type="journal article" date="2014" name="Nat. Commun.">
        <title>The rainbow trout genome provides novel insights into evolution after whole-genome duplication in vertebrates.</title>
        <authorList>
            <person name="Berthelot C."/>
            <person name="Brunet F."/>
            <person name="Chalopin D."/>
            <person name="Juanchich A."/>
            <person name="Bernard M."/>
            <person name="Noel B."/>
            <person name="Bento P."/>
            <person name="Da Silva C."/>
            <person name="Labadie K."/>
            <person name="Alberti A."/>
            <person name="Aury J.M."/>
            <person name="Louis A."/>
            <person name="Dehais P."/>
            <person name="Bardou P."/>
            <person name="Montfort J."/>
            <person name="Klopp C."/>
            <person name="Cabau C."/>
            <person name="Gaspin C."/>
            <person name="Thorgaard G.H."/>
            <person name="Boussaha M."/>
            <person name="Quillet E."/>
            <person name="Guyomard R."/>
            <person name="Galiana D."/>
            <person name="Bobe J."/>
            <person name="Volff J.N."/>
            <person name="Genet C."/>
            <person name="Wincker P."/>
            <person name="Jaillon O."/>
            <person name="Roest Crollius H."/>
            <person name="Guiguen Y."/>
        </authorList>
    </citation>
    <scope>NUCLEOTIDE SEQUENCE [LARGE SCALE GENOMIC DNA]</scope>
</reference>
<dbReference type="GO" id="GO:0007189">
    <property type="term" value="P:adenylate cyclase-activating G protein-coupled receptor signaling pathway"/>
    <property type="evidence" value="ECO:0007669"/>
    <property type="project" value="TreeGrafter"/>
</dbReference>
<dbReference type="GO" id="GO:0008528">
    <property type="term" value="F:G protein-coupled peptide receptor activity"/>
    <property type="evidence" value="ECO:0007669"/>
    <property type="project" value="TreeGrafter"/>
</dbReference>
<protein>
    <submittedName>
        <fullName evidence="6">Uncharacterized protein</fullName>
    </submittedName>
</protein>
<dbReference type="GO" id="GO:0005886">
    <property type="term" value="C:plasma membrane"/>
    <property type="evidence" value="ECO:0007669"/>
    <property type="project" value="UniProtKB-SubCell"/>
</dbReference>
<dbReference type="EMBL" id="FR916972">
    <property type="protein sequence ID" value="CDQ94157.1"/>
    <property type="molecule type" value="Genomic_DNA"/>
</dbReference>
<comment type="subcellular location">
    <subcellularLocation>
        <location evidence="1">Cell membrane</location>
        <topology evidence="1">Multi-pass membrane protein</topology>
    </subcellularLocation>
</comment>
<dbReference type="GO" id="GO:0004964">
    <property type="term" value="F:luteinizing hormone receptor activity"/>
    <property type="evidence" value="ECO:0007669"/>
    <property type="project" value="TreeGrafter"/>
</dbReference>
<dbReference type="GO" id="GO:0022602">
    <property type="term" value="P:ovulation cycle process"/>
    <property type="evidence" value="ECO:0007669"/>
    <property type="project" value="TreeGrafter"/>
</dbReference>